<reference evidence="5" key="1">
    <citation type="submission" date="2018-02" db="EMBL/GenBank/DDBJ databases">
        <authorList>
            <person name="Hornung B."/>
        </authorList>
    </citation>
    <scope>NUCLEOTIDE SEQUENCE [LARGE SCALE GENOMIC DNA]</scope>
</reference>
<accession>A0A375I6I6</accession>
<keyword evidence="5" id="KW-1185">Reference proteome</keyword>
<feature type="domain" description="AMP-binding enzyme C-terminal" evidence="3">
    <location>
        <begin position="268"/>
        <end position="327"/>
    </location>
</feature>
<dbReference type="PANTHER" id="PTHR43201">
    <property type="entry name" value="ACYL-COA SYNTHETASE"/>
    <property type="match status" value="1"/>
</dbReference>
<evidence type="ECO:0000256" key="2">
    <source>
        <dbReference type="ARBA" id="ARBA00022598"/>
    </source>
</evidence>
<name>A0A375I6I6_9ACTN</name>
<dbReference type="GO" id="GO:0006631">
    <property type="term" value="P:fatty acid metabolic process"/>
    <property type="evidence" value="ECO:0007669"/>
    <property type="project" value="TreeGrafter"/>
</dbReference>
<dbReference type="PANTHER" id="PTHR43201:SF5">
    <property type="entry name" value="MEDIUM-CHAIN ACYL-COA LIGASE ACSF2, MITOCHONDRIAL"/>
    <property type="match status" value="1"/>
</dbReference>
<dbReference type="InterPro" id="IPR025110">
    <property type="entry name" value="AMP-bd_C"/>
</dbReference>
<evidence type="ECO:0000259" key="3">
    <source>
        <dbReference type="Pfam" id="PF13193"/>
    </source>
</evidence>
<dbReference type="EMBL" id="OMOH01000009">
    <property type="protein sequence ID" value="SPF69130.1"/>
    <property type="molecule type" value="Genomic_DNA"/>
</dbReference>
<dbReference type="InterPro" id="IPR042099">
    <property type="entry name" value="ANL_N_sf"/>
</dbReference>
<dbReference type="InterPro" id="IPR045851">
    <property type="entry name" value="AMP-bd_C_sf"/>
</dbReference>
<dbReference type="GO" id="GO:0031956">
    <property type="term" value="F:medium-chain fatty acid-CoA ligase activity"/>
    <property type="evidence" value="ECO:0007669"/>
    <property type="project" value="TreeGrafter"/>
</dbReference>
<evidence type="ECO:0000313" key="4">
    <source>
        <dbReference type="EMBL" id="SPF69130.1"/>
    </source>
</evidence>
<gene>
    <name evidence="4" type="ORF">PROPJV5_2091</name>
</gene>
<organism evidence="4 5">
    <name type="scientific">Propionibacterium ruminifibrarum</name>
    <dbReference type="NCBI Taxonomy" id="1962131"/>
    <lineage>
        <taxon>Bacteria</taxon>
        <taxon>Bacillati</taxon>
        <taxon>Actinomycetota</taxon>
        <taxon>Actinomycetes</taxon>
        <taxon>Propionibacteriales</taxon>
        <taxon>Propionibacteriaceae</taxon>
        <taxon>Propionibacterium</taxon>
    </lineage>
</organism>
<keyword evidence="2" id="KW-0436">Ligase</keyword>
<proteinExistence type="inferred from homology"/>
<protein>
    <submittedName>
        <fullName evidence="4">AMP-binding enzyme</fullName>
    </submittedName>
</protein>
<dbReference type="Gene3D" id="3.30.300.30">
    <property type="match status" value="1"/>
</dbReference>
<sequence length="339" mass="36405">MLNNVQPCGIGFRDEVNQVRTARPLDGPEPTAAFWRAHREGAPIALRTSGTTGGARTIVRSTSSWTGSFGPLIEHLGLHADDRMWVPGPLDSTMNLFSACLSEAAGAAWSPRPEEASWATLTPSALARALGTRPPMKVLVAGDGLPPALWERATGLGWSVVHYYGAAELSLVALGRHGQDLRPFESVEIDTVDDRIWVRSPWLADGYLDADGPGALRRREDGFATVGDRGRLDAGLLRVWGRAGAITTAGATVELAPLQAALAAHARGEVVLLGLPHPELGQVLAAATTSRDDLVTVRGWARRNLSGPRRPRVWRVVPRLPRTAAGKVDLHRLAEELAR</sequence>
<evidence type="ECO:0000313" key="5">
    <source>
        <dbReference type="Proteomes" id="UP000265962"/>
    </source>
</evidence>
<comment type="similarity">
    <text evidence="1">Belongs to the ATP-dependent AMP-binding enzyme family.</text>
</comment>
<evidence type="ECO:0000256" key="1">
    <source>
        <dbReference type="ARBA" id="ARBA00006432"/>
    </source>
</evidence>
<dbReference type="AlphaFoldDB" id="A0A375I6I6"/>
<dbReference type="SUPFAM" id="SSF56801">
    <property type="entry name" value="Acetyl-CoA synthetase-like"/>
    <property type="match status" value="1"/>
</dbReference>
<dbReference type="Gene3D" id="3.40.50.12780">
    <property type="entry name" value="N-terminal domain of ligase-like"/>
    <property type="match status" value="1"/>
</dbReference>
<dbReference type="Proteomes" id="UP000265962">
    <property type="component" value="Unassembled WGS sequence"/>
</dbReference>
<dbReference type="Pfam" id="PF13193">
    <property type="entry name" value="AMP-binding_C"/>
    <property type="match status" value="1"/>
</dbReference>